<reference evidence="1 2" key="1">
    <citation type="submission" date="2019-05" db="EMBL/GenBank/DDBJ databases">
        <authorList>
            <person name="Qu J.-H."/>
        </authorList>
    </citation>
    <scope>NUCLEOTIDE SEQUENCE [LARGE SCALE GENOMIC DNA]</scope>
    <source>
        <strain evidence="1 2">NS28</strain>
    </source>
</reference>
<dbReference type="Pfam" id="PF12771">
    <property type="entry name" value="SusD-like_2"/>
    <property type="match status" value="1"/>
</dbReference>
<dbReference type="InterPro" id="IPR011990">
    <property type="entry name" value="TPR-like_helical_dom_sf"/>
</dbReference>
<dbReference type="RefSeq" id="WP_139013210.1">
    <property type="nucleotide sequence ID" value="NZ_VBSN01000049.1"/>
</dbReference>
<keyword evidence="1" id="KW-0449">Lipoprotein</keyword>
<gene>
    <name evidence="1" type="ORF">FEM33_17110</name>
</gene>
<evidence type="ECO:0000313" key="2">
    <source>
        <dbReference type="Proteomes" id="UP000323994"/>
    </source>
</evidence>
<dbReference type="Gene3D" id="1.25.40.390">
    <property type="match status" value="1"/>
</dbReference>
<proteinExistence type="predicted"/>
<name>A0A5M8QT05_9BACT</name>
<dbReference type="SUPFAM" id="SSF48452">
    <property type="entry name" value="TPR-like"/>
    <property type="match status" value="1"/>
</dbReference>
<accession>A0A5M8QT05</accession>
<evidence type="ECO:0000313" key="1">
    <source>
        <dbReference type="EMBL" id="KAA6438408.1"/>
    </source>
</evidence>
<dbReference type="EMBL" id="VBSN01000049">
    <property type="protein sequence ID" value="KAA6438408.1"/>
    <property type="molecule type" value="Genomic_DNA"/>
</dbReference>
<keyword evidence="2" id="KW-1185">Reference proteome</keyword>
<dbReference type="AlphaFoldDB" id="A0A5M8QT05"/>
<dbReference type="PROSITE" id="PS51257">
    <property type="entry name" value="PROKAR_LIPOPROTEIN"/>
    <property type="match status" value="1"/>
</dbReference>
<sequence length="534" mass="59809">MLTIRGNKIKYLLFTLTALIATSCNRSFEELEKDPNRAISAPASLILQGIEWDMYNNTGRPFSAEMRWNQFYAINYNYYGNNEYQWSSFTNHYSTLKNVVQMELEHKKTGAADVNGYAALGKFFRAFFMDQMSARAGDLPMTEALTGRTNLNPKYDSQKQIYTQILSLLNEANSDITALIAKGETTVEGDFYFAGKLANWQKVINAFRLRILIRLSKKQADADLNVKGQFAEIINNPTQYPLLSGMNDNLQFVSNNYNKYPSNPDNFGFDATRQNMAATYVGLLSARKDPRVMITTEPAGAQLKAGKSPSDYSAYVGASSGEDLSDMSAKAGINNGPGYAPGAYSFQSRSRYYSTYTGENVFIVGYPEMCFNIAEGINRGWTTGNSEQWYQNGIKASMNFYGIKDGTNTMQYSRTGGKEAGDFTSYTVDFNFDTYYAQPLVKYSGNNVAGLEQIITQKYLAFFMNSGLEAYLNYRRTGFPKFMTGVGTGNSGRIATRWQYPISERTTNAANYKAAIDSQYGGKDDINDAVWLEK</sequence>
<dbReference type="Proteomes" id="UP000323994">
    <property type="component" value="Unassembled WGS sequence"/>
</dbReference>
<protein>
    <submittedName>
        <fullName evidence="1">SusD/RagB family nutrient-binding outer membrane lipoprotein</fullName>
    </submittedName>
</protein>
<dbReference type="InterPro" id="IPR041662">
    <property type="entry name" value="SusD-like_2"/>
</dbReference>
<comment type="caution">
    <text evidence="1">The sequence shown here is derived from an EMBL/GenBank/DDBJ whole genome shotgun (WGS) entry which is preliminary data.</text>
</comment>
<organism evidence="1 2">
    <name type="scientific">Dyadobacter flavalbus</name>
    <dbReference type="NCBI Taxonomy" id="2579942"/>
    <lineage>
        <taxon>Bacteria</taxon>
        <taxon>Pseudomonadati</taxon>
        <taxon>Bacteroidota</taxon>
        <taxon>Cytophagia</taxon>
        <taxon>Cytophagales</taxon>
        <taxon>Spirosomataceae</taxon>
        <taxon>Dyadobacter</taxon>
    </lineage>
</organism>
<dbReference type="OrthoDB" id="843771at2"/>